<protein>
    <submittedName>
        <fullName evidence="2">Uncharacterized protein</fullName>
    </submittedName>
</protein>
<organism evidence="2 3">
    <name type="scientific">Oryza meyeriana var. granulata</name>
    <dbReference type="NCBI Taxonomy" id="110450"/>
    <lineage>
        <taxon>Eukaryota</taxon>
        <taxon>Viridiplantae</taxon>
        <taxon>Streptophyta</taxon>
        <taxon>Embryophyta</taxon>
        <taxon>Tracheophyta</taxon>
        <taxon>Spermatophyta</taxon>
        <taxon>Magnoliopsida</taxon>
        <taxon>Liliopsida</taxon>
        <taxon>Poales</taxon>
        <taxon>Poaceae</taxon>
        <taxon>BOP clade</taxon>
        <taxon>Oryzoideae</taxon>
        <taxon>Oryzeae</taxon>
        <taxon>Oryzinae</taxon>
        <taxon>Oryza</taxon>
        <taxon>Oryza meyeriana</taxon>
    </lineage>
</organism>
<accession>A0A6G1CF84</accession>
<sequence>MEQAAASGWRGSEAGEPEWEAMELEAAPAIFAADGSSSRSPAESIFLPDLPDWGVLSDDLLPDLSQMEDIFHPAHEDEIQQDERDLDKWLRGQMEEFIEILWDRVHLQNKGPIGYASVKDSVQPRGVREIDDAFKLRIPLLLAWMEDDV</sequence>
<keyword evidence="3" id="KW-1185">Reference proteome</keyword>
<comment type="caution">
    <text evidence="2">The sequence shown here is derived from an EMBL/GenBank/DDBJ whole genome shotgun (WGS) entry which is preliminary data.</text>
</comment>
<gene>
    <name evidence="2" type="ORF">E2562_011875</name>
</gene>
<dbReference type="Proteomes" id="UP000479710">
    <property type="component" value="Unassembled WGS sequence"/>
</dbReference>
<evidence type="ECO:0000256" key="1">
    <source>
        <dbReference type="SAM" id="MobiDB-lite"/>
    </source>
</evidence>
<name>A0A6G1CF84_9ORYZ</name>
<dbReference type="EMBL" id="SPHZ02000009">
    <property type="protein sequence ID" value="KAF0898800.1"/>
    <property type="molecule type" value="Genomic_DNA"/>
</dbReference>
<reference evidence="2 3" key="1">
    <citation type="submission" date="2019-11" db="EMBL/GenBank/DDBJ databases">
        <title>Whole genome sequence of Oryza granulata.</title>
        <authorList>
            <person name="Li W."/>
        </authorList>
    </citation>
    <scope>NUCLEOTIDE SEQUENCE [LARGE SCALE GENOMIC DNA]</scope>
    <source>
        <strain evidence="3">cv. Menghai</strain>
        <tissue evidence="2">Leaf</tissue>
    </source>
</reference>
<feature type="region of interest" description="Disordered" evidence="1">
    <location>
        <begin position="1"/>
        <end position="25"/>
    </location>
</feature>
<dbReference type="OrthoDB" id="640717at2759"/>
<dbReference type="AlphaFoldDB" id="A0A6G1CF84"/>
<evidence type="ECO:0000313" key="3">
    <source>
        <dbReference type="Proteomes" id="UP000479710"/>
    </source>
</evidence>
<evidence type="ECO:0000313" key="2">
    <source>
        <dbReference type="EMBL" id="KAF0898800.1"/>
    </source>
</evidence>
<proteinExistence type="predicted"/>